<accession>A0A0L0HIL2</accession>
<evidence type="ECO:0000256" key="3">
    <source>
        <dbReference type="ARBA" id="ARBA00022840"/>
    </source>
</evidence>
<dbReference type="RefSeq" id="XP_016608749.1">
    <property type="nucleotide sequence ID" value="XM_016752077.1"/>
</dbReference>
<dbReference type="Gene3D" id="3.30.1490.20">
    <property type="entry name" value="ATP-grasp fold, A domain"/>
    <property type="match status" value="1"/>
</dbReference>
<dbReference type="InParanoid" id="A0A0L0HIL2"/>
<keyword evidence="7" id="KW-1185">Reference proteome</keyword>
<dbReference type="GeneID" id="27687315"/>
<dbReference type="InterPro" id="IPR011761">
    <property type="entry name" value="ATP-grasp"/>
</dbReference>
<proteinExistence type="predicted"/>
<dbReference type="Pfam" id="PF13535">
    <property type="entry name" value="ATP-grasp_4"/>
    <property type="match status" value="1"/>
</dbReference>
<dbReference type="PANTHER" id="PTHR43585:SF2">
    <property type="entry name" value="ATP-GRASP ENZYME FSQD"/>
    <property type="match status" value="1"/>
</dbReference>
<evidence type="ECO:0000313" key="6">
    <source>
        <dbReference type="EMBL" id="KND00710.1"/>
    </source>
</evidence>
<protein>
    <recommendedName>
        <fullName evidence="5">ATP-grasp domain-containing protein</fullName>
    </recommendedName>
</protein>
<evidence type="ECO:0000259" key="5">
    <source>
        <dbReference type="PROSITE" id="PS50975"/>
    </source>
</evidence>
<sequence length="462" mass="51458">MPSTDIPMQDIHVLILDEVGTPTVNNTVTYTSFLSPADNVSLLIITSKGALSQADKSKCLDYVEISNPTTNGMVELHALKLHEKYRIDRIYTKQEDLILRAAHLRRLLGINTGLAPEDALLFRDKHSMKEAIRKSGFAVPDFARVYSPCDVLAFVKTHDYPVIIKPTLGSASAGVRVVKSPQDLERYLESEFYDGIDEHGKCMDYSGDMIIEEFVKGKMYHVNGYAKNGALQLIWPFVYLKTNLEFTMGEAYGNVLIPRKDQRWQNLFDATERILKALPTPEDLVFHLELFEVDKAGTQEFVLCEIAARRPGGSIGLLINAAEGGSLAASQNHTESIFPEIEFRLSIGLPLRHNRLDIAKIAQSPGFAVADLMIPRQLGKLVTLPSADAKCPVPNVQYFPIAKPGSVYKGFDINTMNTCARFVAICSETTVEEMEGKLSKAHQWFKEGTVYEQEGNIPQTSQ</sequence>
<dbReference type="eggNOG" id="ENOG502T7AQ">
    <property type="taxonomic scope" value="Eukaryota"/>
</dbReference>
<organism evidence="6 7">
    <name type="scientific">Spizellomyces punctatus (strain DAOM BR117)</name>
    <dbReference type="NCBI Taxonomy" id="645134"/>
    <lineage>
        <taxon>Eukaryota</taxon>
        <taxon>Fungi</taxon>
        <taxon>Fungi incertae sedis</taxon>
        <taxon>Chytridiomycota</taxon>
        <taxon>Chytridiomycota incertae sedis</taxon>
        <taxon>Chytridiomycetes</taxon>
        <taxon>Spizellomycetales</taxon>
        <taxon>Spizellomycetaceae</taxon>
        <taxon>Spizellomyces</taxon>
    </lineage>
</organism>
<evidence type="ECO:0000256" key="1">
    <source>
        <dbReference type="ARBA" id="ARBA00022598"/>
    </source>
</evidence>
<dbReference type="SUPFAM" id="SSF56059">
    <property type="entry name" value="Glutathione synthetase ATP-binding domain-like"/>
    <property type="match status" value="1"/>
</dbReference>
<dbReference type="GO" id="GO:0016874">
    <property type="term" value="F:ligase activity"/>
    <property type="evidence" value="ECO:0007669"/>
    <property type="project" value="UniProtKB-KW"/>
</dbReference>
<dbReference type="EMBL" id="KQ257455">
    <property type="protein sequence ID" value="KND00710.1"/>
    <property type="molecule type" value="Genomic_DNA"/>
</dbReference>
<dbReference type="VEuPathDB" id="FungiDB:SPPG_03828"/>
<gene>
    <name evidence="6" type="ORF">SPPG_03828</name>
</gene>
<dbReference type="Gene3D" id="3.40.50.20">
    <property type="match status" value="1"/>
</dbReference>
<dbReference type="InterPro" id="IPR052032">
    <property type="entry name" value="ATP-dep_AA_Ligase"/>
</dbReference>
<keyword evidence="1" id="KW-0436">Ligase</keyword>
<dbReference type="OrthoDB" id="9975115at2759"/>
<dbReference type="Gene3D" id="3.30.470.20">
    <property type="entry name" value="ATP-grasp fold, B domain"/>
    <property type="match status" value="1"/>
</dbReference>
<dbReference type="STRING" id="645134.A0A0L0HIL2"/>
<evidence type="ECO:0000313" key="7">
    <source>
        <dbReference type="Proteomes" id="UP000053201"/>
    </source>
</evidence>
<feature type="domain" description="ATP-grasp" evidence="5">
    <location>
        <begin position="129"/>
        <end position="336"/>
    </location>
</feature>
<dbReference type="PANTHER" id="PTHR43585">
    <property type="entry name" value="FUMIPYRROLE BIOSYNTHESIS PROTEIN C"/>
    <property type="match status" value="1"/>
</dbReference>
<keyword evidence="2 4" id="KW-0547">Nucleotide-binding</keyword>
<dbReference type="InterPro" id="IPR013815">
    <property type="entry name" value="ATP_grasp_subdomain_1"/>
</dbReference>
<dbReference type="PROSITE" id="PS50975">
    <property type="entry name" value="ATP_GRASP"/>
    <property type="match status" value="1"/>
</dbReference>
<dbReference type="GO" id="GO:0005524">
    <property type="term" value="F:ATP binding"/>
    <property type="evidence" value="ECO:0007669"/>
    <property type="project" value="UniProtKB-UniRule"/>
</dbReference>
<dbReference type="AlphaFoldDB" id="A0A0L0HIL2"/>
<name>A0A0L0HIL2_SPIPD</name>
<evidence type="ECO:0000256" key="4">
    <source>
        <dbReference type="PROSITE-ProRule" id="PRU00409"/>
    </source>
</evidence>
<reference evidence="6 7" key="1">
    <citation type="submission" date="2009-08" db="EMBL/GenBank/DDBJ databases">
        <title>The Genome Sequence of Spizellomyces punctatus strain DAOM BR117.</title>
        <authorList>
            <consortium name="The Broad Institute Genome Sequencing Platform"/>
            <person name="Russ C."/>
            <person name="Cuomo C."/>
            <person name="Shea T."/>
            <person name="Young S.K."/>
            <person name="Zeng Q."/>
            <person name="Koehrsen M."/>
            <person name="Haas B."/>
            <person name="Borodovsky M."/>
            <person name="Guigo R."/>
            <person name="Alvarado L."/>
            <person name="Berlin A."/>
            <person name="Bochicchio J."/>
            <person name="Borenstein D."/>
            <person name="Chapman S."/>
            <person name="Chen Z."/>
            <person name="Engels R."/>
            <person name="Freedman E."/>
            <person name="Gellesch M."/>
            <person name="Goldberg J."/>
            <person name="Griggs A."/>
            <person name="Gujja S."/>
            <person name="Heiman D."/>
            <person name="Hepburn T."/>
            <person name="Howarth C."/>
            <person name="Jen D."/>
            <person name="Larson L."/>
            <person name="Lewis B."/>
            <person name="Mehta T."/>
            <person name="Park D."/>
            <person name="Pearson M."/>
            <person name="Roberts A."/>
            <person name="Saif S."/>
            <person name="Shenoy N."/>
            <person name="Sisk P."/>
            <person name="Stolte C."/>
            <person name="Sykes S."/>
            <person name="Thomson T."/>
            <person name="Walk T."/>
            <person name="White J."/>
            <person name="Yandava C."/>
            <person name="Burger G."/>
            <person name="Gray M.W."/>
            <person name="Holland P.W.H."/>
            <person name="King N."/>
            <person name="Lang F.B.F."/>
            <person name="Roger A.J."/>
            <person name="Ruiz-Trillo I."/>
            <person name="Lander E."/>
            <person name="Nusbaum C."/>
        </authorList>
    </citation>
    <scope>NUCLEOTIDE SEQUENCE [LARGE SCALE GENOMIC DNA]</scope>
    <source>
        <strain evidence="6 7">DAOM BR117</strain>
    </source>
</reference>
<evidence type="ECO:0000256" key="2">
    <source>
        <dbReference type="ARBA" id="ARBA00022741"/>
    </source>
</evidence>
<dbReference type="GO" id="GO:0046872">
    <property type="term" value="F:metal ion binding"/>
    <property type="evidence" value="ECO:0007669"/>
    <property type="project" value="InterPro"/>
</dbReference>
<keyword evidence="3 4" id="KW-0067">ATP-binding</keyword>
<dbReference type="Proteomes" id="UP000053201">
    <property type="component" value="Unassembled WGS sequence"/>
</dbReference>